<gene>
    <name evidence="1" type="ORF">ENN04_01310</name>
</gene>
<sequence>MVLACMMWGRQEREGFSPEKILWLVDSPHPHWIETQKDNLKLDFKESGFRQFVSLSSRYLITDAMLMFGLNYANSKVKLVEALNPLRLAVRVNPGSYLGISHHFLGAPFELEQDEILREFLNSARKTLEEEGFGLSVVLISYSPYLEDLLLSNLERINGLSYKFYGDTP</sequence>
<name>A0A7C5SZ84_9AQUI</name>
<dbReference type="EMBL" id="DSAC01000016">
    <property type="protein sequence ID" value="HHO73262.1"/>
    <property type="molecule type" value="Genomic_DNA"/>
</dbReference>
<comment type="caution">
    <text evidence="1">The sequence shown here is derived from an EMBL/GenBank/DDBJ whole genome shotgun (WGS) entry which is preliminary data.</text>
</comment>
<reference evidence="1" key="1">
    <citation type="journal article" date="2020" name="mSystems">
        <title>Genome- and Community-Level Interaction Insights into Carbon Utilization and Element Cycling Functions of Hydrothermarchaeota in Hydrothermal Sediment.</title>
        <authorList>
            <person name="Zhou Z."/>
            <person name="Liu Y."/>
            <person name="Xu W."/>
            <person name="Pan J."/>
            <person name="Luo Z.H."/>
            <person name="Li M."/>
        </authorList>
    </citation>
    <scope>NUCLEOTIDE SEQUENCE [LARGE SCALE GENOMIC DNA]</scope>
    <source>
        <strain evidence="1">SpSt-114</strain>
    </source>
</reference>
<proteinExistence type="predicted"/>
<protein>
    <submittedName>
        <fullName evidence="1">Uncharacterized protein</fullName>
    </submittedName>
</protein>
<organism evidence="1">
    <name type="scientific">Thermocrinis ruber</name>
    <dbReference type="NCBI Taxonomy" id="75906"/>
    <lineage>
        <taxon>Bacteria</taxon>
        <taxon>Pseudomonadati</taxon>
        <taxon>Aquificota</taxon>
        <taxon>Aquificia</taxon>
        <taxon>Aquificales</taxon>
        <taxon>Aquificaceae</taxon>
        <taxon>Thermocrinis</taxon>
    </lineage>
</organism>
<accession>A0A7C5SZ84</accession>
<evidence type="ECO:0000313" key="1">
    <source>
        <dbReference type="EMBL" id="HHO73262.1"/>
    </source>
</evidence>
<dbReference type="AlphaFoldDB" id="A0A7C5SZ84"/>